<reference evidence="1 2" key="1">
    <citation type="submission" date="2018-06" db="EMBL/GenBank/DDBJ databases">
        <authorList>
            <consortium name="Pathogen Informatics"/>
            <person name="Doyle S."/>
        </authorList>
    </citation>
    <scope>NUCLEOTIDE SEQUENCE [LARGE SCALE GENOMIC DNA]</scope>
    <source>
        <strain evidence="1 2">NCTC8179</strain>
    </source>
</reference>
<dbReference type="EMBL" id="UGEB01000001">
    <property type="protein sequence ID" value="STK93531.1"/>
    <property type="molecule type" value="Genomic_DNA"/>
</dbReference>
<protein>
    <submittedName>
        <fullName evidence="1">Putative phage related protein</fullName>
    </submittedName>
</protein>
<sequence length="49" mass="5732">MSQNWMRHFELQLVDGNGQGIELSDFKVTFTIGLVQHQQRVPGRDYQNL</sequence>
<dbReference type="Proteomes" id="UP000255543">
    <property type="component" value="Unassembled WGS sequence"/>
</dbReference>
<accession>A0A377A4X2</accession>
<organism evidence="1 2">
    <name type="scientific">Escherichia coli</name>
    <dbReference type="NCBI Taxonomy" id="562"/>
    <lineage>
        <taxon>Bacteria</taxon>
        <taxon>Pseudomonadati</taxon>
        <taxon>Pseudomonadota</taxon>
        <taxon>Gammaproteobacteria</taxon>
        <taxon>Enterobacterales</taxon>
        <taxon>Enterobacteriaceae</taxon>
        <taxon>Escherichia</taxon>
    </lineage>
</organism>
<dbReference type="AlphaFoldDB" id="A0A377A4X2"/>
<gene>
    <name evidence="1" type="ORF">NCTC8179_04333</name>
</gene>
<evidence type="ECO:0000313" key="2">
    <source>
        <dbReference type="Proteomes" id="UP000255543"/>
    </source>
</evidence>
<proteinExistence type="predicted"/>
<name>A0A377A4X2_ECOLX</name>
<evidence type="ECO:0000313" key="1">
    <source>
        <dbReference type="EMBL" id="STK93531.1"/>
    </source>
</evidence>